<sequence>MKITYLPLNSANRMARIGFGKHDGHWFARVDFWWFGLRLTA</sequence>
<evidence type="ECO:0000313" key="2">
    <source>
        <dbReference type="Proteomes" id="UP000706525"/>
    </source>
</evidence>
<gene>
    <name evidence="1" type="ORF">LMG32289_05170</name>
</gene>
<accession>A0ABM8XQW1</accession>
<dbReference type="Proteomes" id="UP000706525">
    <property type="component" value="Unassembled WGS sequence"/>
</dbReference>
<comment type="caution">
    <text evidence="1">The sequence shown here is derived from an EMBL/GenBank/DDBJ whole genome shotgun (WGS) entry which is preliminary data.</text>
</comment>
<reference evidence="1 2" key="1">
    <citation type="submission" date="2021-08" db="EMBL/GenBank/DDBJ databases">
        <authorList>
            <person name="Peeters C."/>
        </authorList>
    </citation>
    <scope>NUCLEOTIDE SEQUENCE [LARGE SCALE GENOMIC DNA]</scope>
    <source>
        <strain evidence="1 2">LMG 32289</strain>
    </source>
</reference>
<keyword evidence="2" id="KW-1185">Reference proteome</keyword>
<evidence type="ECO:0000313" key="1">
    <source>
        <dbReference type="EMBL" id="CAG9182696.1"/>
    </source>
</evidence>
<dbReference type="RefSeq" id="WP_290370918.1">
    <property type="nucleotide sequence ID" value="NZ_CAJZAG010000011.1"/>
</dbReference>
<protein>
    <submittedName>
        <fullName evidence="1">Uncharacterized protein</fullName>
    </submittedName>
</protein>
<proteinExistence type="predicted"/>
<dbReference type="EMBL" id="CAJZAG010000011">
    <property type="protein sequence ID" value="CAG9182696.1"/>
    <property type="molecule type" value="Genomic_DNA"/>
</dbReference>
<name>A0ABM8XQW1_9BURK</name>
<organism evidence="1 2">
    <name type="scientific">Cupriavidus pampae</name>
    <dbReference type="NCBI Taxonomy" id="659251"/>
    <lineage>
        <taxon>Bacteria</taxon>
        <taxon>Pseudomonadati</taxon>
        <taxon>Pseudomonadota</taxon>
        <taxon>Betaproteobacteria</taxon>
        <taxon>Burkholderiales</taxon>
        <taxon>Burkholderiaceae</taxon>
        <taxon>Cupriavidus</taxon>
    </lineage>
</organism>